<comment type="similarity">
    <text evidence="1">Belongs to the type-I restriction system S methylase family.</text>
</comment>
<feature type="compositionally biased region" description="Basic residues" evidence="5">
    <location>
        <begin position="471"/>
        <end position="481"/>
    </location>
</feature>
<dbReference type="Proteomes" id="UP000319103">
    <property type="component" value="Unassembled WGS sequence"/>
</dbReference>
<dbReference type="Pfam" id="PF01420">
    <property type="entry name" value="Methylase_S"/>
    <property type="match status" value="1"/>
</dbReference>
<keyword evidence="2" id="KW-0680">Restriction system</keyword>
<dbReference type="PANTHER" id="PTHR43140:SF1">
    <property type="entry name" value="TYPE I RESTRICTION ENZYME ECOKI SPECIFICITY SUBUNIT"/>
    <property type="match status" value="1"/>
</dbReference>
<dbReference type="GO" id="GO:0004519">
    <property type="term" value="F:endonuclease activity"/>
    <property type="evidence" value="ECO:0007669"/>
    <property type="project" value="UniProtKB-KW"/>
</dbReference>
<accession>A0A540VX29</accession>
<sequence length="492" mass="54970">MTNEQLPAGWAWATVAEVGRLQLGRQRAPRYHAGPNMRPYLRVANVFEDRIDTRDVMSMNFDPEEFEAYQLQPGDVLLNEGQSPELLGRPAIYRGEPADACFTNSLIRFQAHAGVLPEWALTVFRAYMHNGRFRRESRITTNIAHLSMTRLKHVEFPVPPLAEQQRISDALDEAWEYLARARQSAERSLRLAEALREGLIQSAVVGSVRLQGSSSAHDILEEAGIFPIAAPPADLPELPPSWCWVRLGDLADVSGGVTKDTKKQGAEGMIEVPYLRVANVQRGHLQLDHVATIRVTPEKLKALRLERGDVLMNEGGDRDKLGRGWVWDGQIDDCIHQNHVFRARLKPGVLEPKLLSWFGNTWGRSWFELRGKQTTNLASLSLRTLKELPVPVPPLDVQTGLTEYISETTAHADRIIDSARQLLRKLDGAKKSLLQAAVTGRVVPQNPSDESADELLARLRAESTTNAATRPRTRAVKKRNVTAKEASNKELA</sequence>
<reference evidence="7 8" key="1">
    <citation type="submission" date="2019-06" db="EMBL/GenBank/DDBJ databases">
        <title>Description of Kitasatospora acidophila sp. nov. isolated from pine grove soil, and reclassification of Streptomyces novaecaesareae to Kitasatospora novaeceasareae comb. nov.</title>
        <authorList>
            <person name="Kim M.J."/>
        </authorList>
    </citation>
    <scope>NUCLEOTIDE SEQUENCE [LARGE SCALE GENOMIC DNA]</scope>
    <source>
        <strain evidence="7 8">MMS16-CNU292</strain>
    </source>
</reference>
<dbReference type="InterPro" id="IPR044946">
    <property type="entry name" value="Restrct_endonuc_typeI_TRD_sf"/>
</dbReference>
<keyword evidence="7" id="KW-0255">Endonuclease</keyword>
<dbReference type="EMBL" id="VIGB01000003">
    <property type="protein sequence ID" value="TQF01322.1"/>
    <property type="molecule type" value="Genomic_DNA"/>
</dbReference>
<dbReference type="Gene3D" id="3.90.220.20">
    <property type="entry name" value="DNA methylase specificity domains"/>
    <property type="match status" value="2"/>
</dbReference>
<evidence type="ECO:0000256" key="4">
    <source>
        <dbReference type="ARBA" id="ARBA00038652"/>
    </source>
</evidence>
<evidence type="ECO:0000256" key="3">
    <source>
        <dbReference type="ARBA" id="ARBA00023125"/>
    </source>
</evidence>
<dbReference type="SUPFAM" id="SSF116734">
    <property type="entry name" value="DNA methylase specificity domain"/>
    <property type="match status" value="2"/>
</dbReference>
<keyword evidence="7" id="KW-0540">Nuclease</keyword>
<gene>
    <name evidence="7" type="ORF">E6W39_02550</name>
</gene>
<evidence type="ECO:0000313" key="7">
    <source>
        <dbReference type="EMBL" id="TQF01322.1"/>
    </source>
</evidence>
<dbReference type="InterPro" id="IPR000055">
    <property type="entry name" value="Restrct_endonuc_typeI_TRD"/>
</dbReference>
<keyword evidence="8" id="KW-1185">Reference proteome</keyword>
<keyword evidence="3" id="KW-0238">DNA-binding</keyword>
<dbReference type="InterPro" id="IPR051212">
    <property type="entry name" value="Type-I_RE_S_subunit"/>
</dbReference>
<name>A0A540VX29_9ACTN</name>
<evidence type="ECO:0000313" key="8">
    <source>
        <dbReference type="Proteomes" id="UP000319103"/>
    </source>
</evidence>
<dbReference type="PANTHER" id="PTHR43140">
    <property type="entry name" value="TYPE-1 RESTRICTION ENZYME ECOKI SPECIFICITY PROTEIN"/>
    <property type="match status" value="1"/>
</dbReference>
<evidence type="ECO:0000256" key="2">
    <source>
        <dbReference type="ARBA" id="ARBA00022747"/>
    </source>
</evidence>
<comment type="caution">
    <text evidence="7">The sequence shown here is derived from an EMBL/GenBank/DDBJ whole genome shotgun (WGS) entry which is preliminary data.</text>
</comment>
<evidence type="ECO:0000259" key="6">
    <source>
        <dbReference type="Pfam" id="PF01420"/>
    </source>
</evidence>
<feature type="region of interest" description="Disordered" evidence="5">
    <location>
        <begin position="461"/>
        <end position="492"/>
    </location>
</feature>
<dbReference type="RefSeq" id="WP_141632054.1">
    <property type="nucleotide sequence ID" value="NZ_VIGB01000003.1"/>
</dbReference>
<organism evidence="7 8">
    <name type="scientific">Kitasatospora acidiphila</name>
    <dbReference type="NCBI Taxonomy" id="2567942"/>
    <lineage>
        <taxon>Bacteria</taxon>
        <taxon>Bacillati</taxon>
        <taxon>Actinomycetota</taxon>
        <taxon>Actinomycetes</taxon>
        <taxon>Kitasatosporales</taxon>
        <taxon>Streptomycetaceae</taxon>
        <taxon>Kitasatospora</taxon>
    </lineage>
</organism>
<dbReference type="GO" id="GO:0009307">
    <property type="term" value="P:DNA restriction-modification system"/>
    <property type="evidence" value="ECO:0007669"/>
    <property type="project" value="UniProtKB-KW"/>
</dbReference>
<keyword evidence="7" id="KW-0378">Hydrolase</keyword>
<dbReference type="AlphaFoldDB" id="A0A540VX29"/>
<feature type="domain" description="Type I restriction modification DNA specificity" evidence="6">
    <location>
        <begin position="138"/>
        <end position="172"/>
    </location>
</feature>
<evidence type="ECO:0000256" key="5">
    <source>
        <dbReference type="SAM" id="MobiDB-lite"/>
    </source>
</evidence>
<protein>
    <submittedName>
        <fullName evidence="7">Restriction endonuclease subunit S</fullName>
    </submittedName>
</protein>
<evidence type="ECO:0000256" key="1">
    <source>
        <dbReference type="ARBA" id="ARBA00010923"/>
    </source>
</evidence>
<proteinExistence type="inferred from homology"/>
<dbReference type="GO" id="GO:0003677">
    <property type="term" value="F:DNA binding"/>
    <property type="evidence" value="ECO:0007669"/>
    <property type="project" value="UniProtKB-KW"/>
</dbReference>
<comment type="subunit">
    <text evidence="4">The methyltransferase is composed of M and S polypeptides.</text>
</comment>
<dbReference type="OrthoDB" id="3197085at2"/>
<dbReference type="CDD" id="cd17253">
    <property type="entry name" value="RMtype1_S_Eco933I-TRD2-CR2_like"/>
    <property type="match status" value="2"/>
</dbReference>